<evidence type="ECO:0000256" key="8">
    <source>
        <dbReference type="ARBA" id="ARBA00023004"/>
    </source>
</evidence>
<evidence type="ECO:0000256" key="2">
    <source>
        <dbReference type="ARBA" id="ARBA00009810"/>
    </source>
</evidence>
<sequence>MKRTKVAVALAVILAGKFSYAAEENMVVTGNILGDSRAEEVKTWAGSRTVISNDQLAKGANRTVDDALQRVPGVKIQDETGTGVLPQIAVRGLYDSRSGRAQILEDGIPLVLAPYGQEGMSLFPVTFSTIDRIDVVRGGAAVQYGPNNVGGVINLISKPIPVKWENEIAERATFYGKGRNLWDTYLRTGGMLNDDFGLQVEANQVKGSSFRENSDSKVENFRLRGLWNINENTTLNLSYQHYNAHADLAGALSTADYLSNRRQSTRPYDDFDGHTNRYSMVYDQLLGSLGFIDSAEFNWTFFGHQSDREFQVGMSKVPGQSFNPALPADIVQNSPRNFKVWGTEPRISLDINGDNVNQQWIIGGRFVSEKVDYQVSQQTLATGATSVTRDWSFDDKAWAGYVSNAIKLFDDKLTITPGMRYENVSEKYSDKKTGQRTSAPDTQWLPGLTVGYQLTPEWFLYADMQKSLRPVQVTQIVKGGDVSSELAWNYESGVRYTPAENLSLHAGLYRIDYKDQISYDSVSDSYLNIGRTRHQGAELEGFWSPQAVEGLKLHAGYAYLQAEQRNGVNSGKEVPYASRTQLTLDGSYEWRDTTFSLAGYYFSKSFADAANTVAENSNGSVGQMPSYWVWNAQVSRDLYKSGRTVLNGYLGVNNLFNRDYWFRGVDTSPWGRQPAPGRSVTAGVSLKF</sequence>
<name>A0A014LWH8_9GAMM</name>
<dbReference type="GO" id="GO:0038023">
    <property type="term" value="F:signaling receptor activity"/>
    <property type="evidence" value="ECO:0007669"/>
    <property type="project" value="InterPro"/>
</dbReference>
<dbReference type="PROSITE" id="PS01156">
    <property type="entry name" value="TONB_DEPENDENT_REC_2"/>
    <property type="match status" value="1"/>
</dbReference>
<keyword evidence="8" id="KW-0408">Iron</keyword>
<dbReference type="RefSeq" id="WP_034940768.1">
    <property type="nucleotide sequence ID" value="NZ_JFHN01000070.1"/>
</dbReference>
<proteinExistence type="inferred from homology"/>
<feature type="domain" description="TonB-dependent receptor-like beta-barrel" evidence="18">
    <location>
        <begin position="229"/>
        <end position="655"/>
    </location>
</feature>
<evidence type="ECO:0000256" key="14">
    <source>
        <dbReference type="PROSITE-ProRule" id="PRU01360"/>
    </source>
</evidence>
<comment type="subcellular location">
    <subcellularLocation>
        <location evidence="1 14">Cell outer membrane</location>
        <topology evidence="1 14">Multi-pass membrane protein</topology>
    </subcellularLocation>
</comment>
<dbReference type="Gene3D" id="2.40.170.20">
    <property type="entry name" value="TonB-dependent receptor, beta-barrel domain"/>
    <property type="match status" value="1"/>
</dbReference>
<evidence type="ECO:0000313" key="20">
    <source>
        <dbReference type="EMBL" id="EXU73941.1"/>
    </source>
</evidence>
<dbReference type="SUPFAM" id="SSF56935">
    <property type="entry name" value="Porins"/>
    <property type="match status" value="1"/>
</dbReference>
<evidence type="ECO:0000313" key="21">
    <source>
        <dbReference type="Proteomes" id="UP000019918"/>
    </source>
</evidence>
<dbReference type="PANTHER" id="PTHR30442">
    <property type="entry name" value="IRON III DICITRATE TRANSPORT PROTEIN FECA"/>
    <property type="match status" value="1"/>
</dbReference>
<dbReference type="Gene3D" id="2.170.130.10">
    <property type="entry name" value="TonB-dependent receptor, plug domain"/>
    <property type="match status" value="1"/>
</dbReference>
<evidence type="ECO:0000256" key="5">
    <source>
        <dbReference type="ARBA" id="ARBA00022496"/>
    </source>
</evidence>
<evidence type="ECO:0000256" key="13">
    <source>
        <dbReference type="ARBA" id="ARBA00023237"/>
    </source>
</evidence>
<dbReference type="InterPro" id="IPR036942">
    <property type="entry name" value="Beta-barrel_TonB_sf"/>
</dbReference>
<feature type="chain" id="PRO_5001471807" evidence="17">
    <location>
        <begin position="22"/>
        <end position="688"/>
    </location>
</feature>
<comment type="similarity">
    <text evidence="2 14 16">Belongs to the TonB-dependent receptor family.</text>
</comment>
<dbReference type="EMBL" id="JFHN01000070">
    <property type="protein sequence ID" value="EXU73941.1"/>
    <property type="molecule type" value="Genomic_DNA"/>
</dbReference>
<keyword evidence="12 20" id="KW-0675">Receptor</keyword>
<dbReference type="GO" id="GO:0015343">
    <property type="term" value="F:siderophore-iron transmembrane transporter activity"/>
    <property type="evidence" value="ECO:0007669"/>
    <property type="project" value="InterPro"/>
</dbReference>
<keyword evidence="5" id="KW-0410">Iron transport</keyword>
<keyword evidence="21" id="KW-1185">Reference proteome</keyword>
<keyword evidence="11 14" id="KW-0472">Membrane</keyword>
<feature type="signal peptide" evidence="17">
    <location>
        <begin position="1"/>
        <end position="21"/>
    </location>
</feature>
<dbReference type="FunFam" id="2.170.130.10:FF:000012">
    <property type="entry name" value="TonB-dependent siderophore receptor"/>
    <property type="match status" value="1"/>
</dbReference>
<dbReference type="CDD" id="cd01347">
    <property type="entry name" value="ligand_gated_channel"/>
    <property type="match status" value="1"/>
</dbReference>
<evidence type="ECO:0000256" key="11">
    <source>
        <dbReference type="ARBA" id="ARBA00023136"/>
    </source>
</evidence>
<keyword evidence="9" id="KW-0406">Ion transport</keyword>
<dbReference type="PATRIC" id="fig|69222.5.peg.4102"/>
<dbReference type="Pfam" id="PF07715">
    <property type="entry name" value="Plug"/>
    <property type="match status" value="1"/>
</dbReference>
<dbReference type="GO" id="GO:0009279">
    <property type="term" value="C:cell outer membrane"/>
    <property type="evidence" value="ECO:0007669"/>
    <property type="project" value="UniProtKB-SubCell"/>
</dbReference>
<dbReference type="GO" id="GO:0015891">
    <property type="term" value="P:siderophore transport"/>
    <property type="evidence" value="ECO:0007669"/>
    <property type="project" value="InterPro"/>
</dbReference>
<evidence type="ECO:0000256" key="12">
    <source>
        <dbReference type="ARBA" id="ARBA00023170"/>
    </source>
</evidence>
<keyword evidence="7 17" id="KW-0732">Signal</keyword>
<evidence type="ECO:0000256" key="1">
    <source>
        <dbReference type="ARBA" id="ARBA00004571"/>
    </source>
</evidence>
<feature type="short sequence motif" description="TonB C-terminal box" evidence="15">
    <location>
        <begin position="671"/>
        <end position="688"/>
    </location>
</feature>
<feature type="domain" description="TonB-dependent receptor plug" evidence="19">
    <location>
        <begin position="44"/>
        <end position="152"/>
    </location>
</feature>
<evidence type="ECO:0000256" key="6">
    <source>
        <dbReference type="ARBA" id="ARBA00022692"/>
    </source>
</evidence>
<organism evidence="20 21">
    <name type="scientific">Erwinia mallotivora</name>
    <dbReference type="NCBI Taxonomy" id="69222"/>
    <lineage>
        <taxon>Bacteria</taxon>
        <taxon>Pseudomonadati</taxon>
        <taxon>Pseudomonadota</taxon>
        <taxon>Gammaproteobacteria</taxon>
        <taxon>Enterobacterales</taxon>
        <taxon>Erwiniaceae</taxon>
        <taxon>Erwinia</taxon>
    </lineage>
</organism>
<evidence type="ECO:0000256" key="16">
    <source>
        <dbReference type="RuleBase" id="RU003357"/>
    </source>
</evidence>
<dbReference type="OrthoDB" id="9760494at2"/>
<dbReference type="AlphaFoldDB" id="A0A014LWH8"/>
<keyword evidence="6 14" id="KW-0812">Transmembrane</keyword>
<evidence type="ECO:0000259" key="19">
    <source>
        <dbReference type="Pfam" id="PF07715"/>
    </source>
</evidence>
<accession>A0A014LWH8</accession>
<dbReference type="InterPro" id="IPR037066">
    <property type="entry name" value="Plug_dom_sf"/>
</dbReference>
<dbReference type="InterPro" id="IPR039426">
    <property type="entry name" value="TonB-dep_rcpt-like"/>
</dbReference>
<dbReference type="InterPro" id="IPR010105">
    <property type="entry name" value="TonB_sidphr_rcpt"/>
</dbReference>
<dbReference type="STRING" id="69222.BG55_20095"/>
<evidence type="ECO:0000256" key="15">
    <source>
        <dbReference type="PROSITE-ProRule" id="PRU10144"/>
    </source>
</evidence>
<evidence type="ECO:0000256" key="9">
    <source>
        <dbReference type="ARBA" id="ARBA00023065"/>
    </source>
</evidence>
<evidence type="ECO:0000256" key="10">
    <source>
        <dbReference type="ARBA" id="ARBA00023077"/>
    </source>
</evidence>
<dbReference type="InterPro" id="IPR000531">
    <property type="entry name" value="Beta-barrel_TonB"/>
</dbReference>
<dbReference type="PROSITE" id="PS52016">
    <property type="entry name" value="TONB_DEPENDENT_REC_3"/>
    <property type="match status" value="1"/>
</dbReference>
<evidence type="ECO:0000256" key="4">
    <source>
        <dbReference type="ARBA" id="ARBA00022452"/>
    </source>
</evidence>
<keyword evidence="10 16" id="KW-0798">TonB box</keyword>
<dbReference type="Proteomes" id="UP000019918">
    <property type="component" value="Unassembled WGS sequence"/>
</dbReference>
<comment type="caution">
    <text evidence="20">The sequence shown here is derived from an EMBL/GenBank/DDBJ whole genome shotgun (WGS) entry which is preliminary data.</text>
</comment>
<protein>
    <submittedName>
        <fullName evidence="20">TonB-dependent receptor</fullName>
    </submittedName>
</protein>
<dbReference type="PANTHER" id="PTHR30442:SF0">
    <property type="entry name" value="FE(3+) DICITRATE TRANSPORT PROTEIN FECA"/>
    <property type="match status" value="1"/>
</dbReference>
<evidence type="ECO:0000259" key="18">
    <source>
        <dbReference type="Pfam" id="PF00593"/>
    </source>
</evidence>
<dbReference type="NCBIfam" id="TIGR01783">
    <property type="entry name" value="TonB-siderophor"/>
    <property type="match status" value="1"/>
</dbReference>
<keyword evidence="13 14" id="KW-0998">Cell outer membrane</keyword>
<evidence type="ECO:0000256" key="3">
    <source>
        <dbReference type="ARBA" id="ARBA00022448"/>
    </source>
</evidence>
<gene>
    <name evidence="20" type="ORF">BG55_20095</name>
</gene>
<keyword evidence="4 14" id="KW-1134">Transmembrane beta strand</keyword>
<evidence type="ECO:0000256" key="7">
    <source>
        <dbReference type="ARBA" id="ARBA00022729"/>
    </source>
</evidence>
<dbReference type="InterPro" id="IPR010917">
    <property type="entry name" value="TonB_rcpt_CS"/>
</dbReference>
<dbReference type="Pfam" id="PF00593">
    <property type="entry name" value="TonB_dep_Rec_b-barrel"/>
    <property type="match status" value="1"/>
</dbReference>
<dbReference type="InterPro" id="IPR012910">
    <property type="entry name" value="Plug_dom"/>
</dbReference>
<keyword evidence="3 14" id="KW-0813">Transport</keyword>
<evidence type="ECO:0000256" key="17">
    <source>
        <dbReference type="SAM" id="SignalP"/>
    </source>
</evidence>
<reference evidence="20 21" key="1">
    <citation type="submission" date="2014-02" db="EMBL/GenBank/DDBJ databases">
        <title>Draft genome of Erwinia mallotivora strain BT-MARDI, a papaya dieback pathogen.</title>
        <authorList>
            <person name="Redzuan R."/>
            <person name="Abu Bakar N."/>
            <person name="Badrun R."/>
            <person name="Mohd Raih M.F."/>
            <person name="Rozano L."/>
            <person name="Mat Amin N."/>
        </authorList>
    </citation>
    <scope>NUCLEOTIDE SEQUENCE [LARGE SCALE GENOMIC DNA]</scope>
    <source>
        <strain evidence="20 21">BT-MARDI</strain>
    </source>
</reference>